<dbReference type="InterPro" id="IPR035892">
    <property type="entry name" value="C2_domain_sf"/>
</dbReference>
<evidence type="ECO:0000256" key="1">
    <source>
        <dbReference type="ARBA" id="ARBA00022723"/>
    </source>
</evidence>
<dbReference type="CDD" id="cd00030">
    <property type="entry name" value="C2"/>
    <property type="match status" value="1"/>
</dbReference>
<keyword evidence="2" id="KW-0106">Calcium</keyword>
<dbReference type="Proteomes" id="UP000663836">
    <property type="component" value="Unassembled WGS sequence"/>
</dbReference>
<sequence>MSSMFLLSAFKEILPVIIPLGYQEIITGQDLVIRFLYAEDLPRMDVIGTTDSYFIAKLDDEISYRSLIVTNTLSPQWKDEEWIIRNVPLNAKLTIEIYDKDDDSLNDDYIGQIEIIDLSNYQAPREGHRILDSFGRYKGRFHLTIQSIELSELSKKLPRYTFDGPCRYTRHNSSVVGYLTMLNNECIYSTWKINLRRISVFFRSYERQQWNRQYRIAQTIFGGTPTSIIKQNAFKLAHKLLYRQTIKNNETGRLKNADDLWKLILYDNKTQKIRTCIYTYIIDDNSWRFSETGIGYFTDYASKHALHANCSQSVRYAGQFHPRPKFGWDRCDDEWELVFDNWSGTYAPNANLLNNLKELLEFNFPGLNIVVYDFKNPLLQESMKNLKFAEESNKMNSPCLNNLVVFRPNFSETNN</sequence>
<reference evidence="4" key="1">
    <citation type="submission" date="2021-02" db="EMBL/GenBank/DDBJ databases">
        <authorList>
            <person name="Nowell W R."/>
        </authorList>
    </citation>
    <scope>NUCLEOTIDE SEQUENCE</scope>
</reference>
<gene>
    <name evidence="5" type="ORF">JBS370_LOCUS20622</name>
    <name evidence="4" type="ORF">ZHD862_LOCUS35372</name>
</gene>
<feature type="domain" description="C2" evidence="3">
    <location>
        <begin position="12"/>
        <end position="131"/>
    </location>
</feature>
<proteinExistence type="predicted"/>
<dbReference type="EMBL" id="CAJOBD010002624">
    <property type="protein sequence ID" value="CAF3896091.1"/>
    <property type="molecule type" value="Genomic_DNA"/>
</dbReference>
<comment type="caution">
    <text evidence="4">The sequence shown here is derived from an EMBL/GenBank/DDBJ whole genome shotgun (WGS) entry which is preliminary data.</text>
</comment>
<dbReference type="GO" id="GO:0016020">
    <property type="term" value="C:membrane"/>
    <property type="evidence" value="ECO:0007669"/>
    <property type="project" value="TreeGrafter"/>
</dbReference>
<evidence type="ECO:0000259" key="3">
    <source>
        <dbReference type="PROSITE" id="PS50004"/>
    </source>
</evidence>
<keyword evidence="1" id="KW-0479">Metal-binding</keyword>
<evidence type="ECO:0000256" key="2">
    <source>
        <dbReference type="ARBA" id="ARBA00022837"/>
    </source>
</evidence>
<dbReference type="PANTHER" id="PTHR45911:SF4">
    <property type="entry name" value="MULTIPLE C2 AND TRANSMEMBRANE DOMAIN-CONTAINING PROTEIN"/>
    <property type="match status" value="1"/>
</dbReference>
<dbReference type="Pfam" id="PF00168">
    <property type="entry name" value="C2"/>
    <property type="match status" value="1"/>
</dbReference>
<evidence type="ECO:0000313" key="4">
    <source>
        <dbReference type="EMBL" id="CAF1453422.1"/>
    </source>
</evidence>
<dbReference type="SUPFAM" id="SSF49562">
    <property type="entry name" value="C2 domain (Calcium/lipid-binding domain, CaLB)"/>
    <property type="match status" value="1"/>
</dbReference>
<dbReference type="Proteomes" id="UP000663864">
    <property type="component" value="Unassembled WGS sequence"/>
</dbReference>
<dbReference type="SMART" id="SM00239">
    <property type="entry name" value="C2"/>
    <property type="match status" value="1"/>
</dbReference>
<dbReference type="AlphaFoldDB" id="A0A815PUA8"/>
<name>A0A815PUA8_9BILA</name>
<protein>
    <recommendedName>
        <fullName evidence="3">C2 domain-containing protein</fullName>
    </recommendedName>
</protein>
<evidence type="ECO:0000313" key="6">
    <source>
        <dbReference type="Proteomes" id="UP000663864"/>
    </source>
</evidence>
<dbReference type="EMBL" id="CAJNOT010005032">
    <property type="protein sequence ID" value="CAF1453422.1"/>
    <property type="molecule type" value="Genomic_DNA"/>
</dbReference>
<dbReference type="PANTHER" id="PTHR45911">
    <property type="entry name" value="C2 DOMAIN-CONTAINING PROTEIN"/>
    <property type="match status" value="1"/>
</dbReference>
<dbReference type="InterPro" id="IPR000008">
    <property type="entry name" value="C2_dom"/>
</dbReference>
<dbReference type="GO" id="GO:0005509">
    <property type="term" value="F:calcium ion binding"/>
    <property type="evidence" value="ECO:0007669"/>
    <property type="project" value="TreeGrafter"/>
</dbReference>
<evidence type="ECO:0000313" key="5">
    <source>
        <dbReference type="EMBL" id="CAF3896091.1"/>
    </source>
</evidence>
<dbReference type="Gene3D" id="2.60.40.150">
    <property type="entry name" value="C2 domain"/>
    <property type="match status" value="1"/>
</dbReference>
<accession>A0A815PUA8</accession>
<organism evidence="4 6">
    <name type="scientific">Rotaria sordida</name>
    <dbReference type="NCBI Taxonomy" id="392033"/>
    <lineage>
        <taxon>Eukaryota</taxon>
        <taxon>Metazoa</taxon>
        <taxon>Spiralia</taxon>
        <taxon>Gnathifera</taxon>
        <taxon>Rotifera</taxon>
        <taxon>Eurotatoria</taxon>
        <taxon>Bdelloidea</taxon>
        <taxon>Philodinida</taxon>
        <taxon>Philodinidae</taxon>
        <taxon>Rotaria</taxon>
    </lineage>
</organism>
<dbReference type="PROSITE" id="PS50004">
    <property type="entry name" value="C2"/>
    <property type="match status" value="1"/>
</dbReference>